<dbReference type="InterPro" id="IPR017968">
    <property type="entry name" value="Acylphosphatase_CS"/>
</dbReference>
<dbReference type="InterPro" id="IPR036046">
    <property type="entry name" value="Acylphosphatase-like_dom_sf"/>
</dbReference>
<sequence length="93" mass="9851">MNPVCKRLTIHGRVQGVYYRDSAVEAAARLGVAGWVRNRRDGTVEALVCGQSDAVAAFVAWAHEGPPAARVARVDVADAAVPPPEGFSRLPTV</sequence>
<dbReference type="Pfam" id="PF00708">
    <property type="entry name" value="Acylphosphatase"/>
    <property type="match status" value="1"/>
</dbReference>
<comment type="catalytic activity">
    <reaction evidence="3 4">
        <text>an acyl phosphate + H2O = a carboxylate + phosphate + H(+)</text>
        <dbReference type="Rhea" id="RHEA:14965"/>
        <dbReference type="ChEBI" id="CHEBI:15377"/>
        <dbReference type="ChEBI" id="CHEBI:15378"/>
        <dbReference type="ChEBI" id="CHEBI:29067"/>
        <dbReference type="ChEBI" id="CHEBI:43474"/>
        <dbReference type="ChEBI" id="CHEBI:59918"/>
        <dbReference type="EC" id="3.6.1.7"/>
    </reaction>
</comment>
<evidence type="ECO:0000313" key="7">
    <source>
        <dbReference type="EMBL" id="KZE35234.1"/>
    </source>
</evidence>
<dbReference type="STRING" id="1452487.AVW16_04225"/>
<dbReference type="EMBL" id="LQQU01000002">
    <property type="protein sequence ID" value="KZE35234.1"/>
    <property type="molecule type" value="Genomic_DNA"/>
</dbReference>
<dbReference type="OrthoDB" id="5295388at2"/>
<evidence type="ECO:0000259" key="6">
    <source>
        <dbReference type="PROSITE" id="PS51160"/>
    </source>
</evidence>
<dbReference type="PRINTS" id="PR00112">
    <property type="entry name" value="ACYLPHPHTASE"/>
</dbReference>
<dbReference type="InterPro" id="IPR001792">
    <property type="entry name" value="Acylphosphatase-like_dom"/>
</dbReference>
<dbReference type="PANTHER" id="PTHR47268">
    <property type="entry name" value="ACYLPHOSPHATASE"/>
    <property type="match status" value="1"/>
</dbReference>
<proteinExistence type="inferred from homology"/>
<organism evidence="7 8">
    <name type="scientific">Crenobacter luteus</name>
    <dbReference type="NCBI Taxonomy" id="1452487"/>
    <lineage>
        <taxon>Bacteria</taxon>
        <taxon>Pseudomonadati</taxon>
        <taxon>Pseudomonadota</taxon>
        <taxon>Betaproteobacteria</taxon>
        <taxon>Neisseriales</taxon>
        <taxon>Neisseriaceae</taxon>
        <taxon>Crenobacter</taxon>
    </lineage>
</organism>
<dbReference type="Proteomes" id="UP000076625">
    <property type="component" value="Unassembled WGS sequence"/>
</dbReference>
<dbReference type="PANTHER" id="PTHR47268:SF4">
    <property type="entry name" value="ACYLPHOSPHATASE"/>
    <property type="match status" value="1"/>
</dbReference>
<evidence type="ECO:0000256" key="4">
    <source>
        <dbReference type="PROSITE-ProRule" id="PRU00520"/>
    </source>
</evidence>
<evidence type="ECO:0000256" key="3">
    <source>
        <dbReference type="ARBA" id="ARBA00047645"/>
    </source>
</evidence>
<feature type="active site" evidence="4">
    <location>
        <position position="20"/>
    </location>
</feature>
<protein>
    <recommendedName>
        <fullName evidence="2 4">acylphosphatase</fullName>
        <ecNumber evidence="2 4">3.6.1.7</ecNumber>
    </recommendedName>
</protein>
<gene>
    <name evidence="7" type="ORF">AVW16_04225</name>
</gene>
<name>A0A165G6A3_9NEIS</name>
<dbReference type="RefSeq" id="WP_066609418.1">
    <property type="nucleotide sequence ID" value="NZ_LQQU01000002.1"/>
</dbReference>
<feature type="domain" description="Acylphosphatase-like" evidence="6">
    <location>
        <begin position="5"/>
        <end position="91"/>
    </location>
</feature>
<feature type="active site" evidence="4">
    <location>
        <position position="38"/>
    </location>
</feature>
<dbReference type="PROSITE" id="PS00151">
    <property type="entry name" value="ACYLPHOSPHATASE_2"/>
    <property type="match status" value="1"/>
</dbReference>
<dbReference type="Gene3D" id="3.30.70.100">
    <property type="match status" value="1"/>
</dbReference>
<dbReference type="AlphaFoldDB" id="A0A165G6A3"/>
<keyword evidence="8" id="KW-1185">Reference proteome</keyword>
<dbReference type="SUPFAM" id="SSF54975">
    <property type="entry name" value="Acylphosphatase/BLUF domain-like"/>
    <property type="match status" value="1"/>
</dbReference>
<dbReference type="PROSITE" id="PS51160">
    <property type="entry name" value="ACYLPHOSPHATASE_3"/>
    <property type="match status" value="1"/>
</dbReference>
<comment type="caution">
    <text evidence="7">The sequence shown here is derived from an EMBL/GenBank/DDBJ whole genome shotgun (WGS) entry which is preliminary data.</text>
</comment>
<comment type="similarity">
    <text evidence="1 5">Belongs to the acylphosphatase family.</text>
</comment>
<keyword evidence="4" id="KW-0378">Hydrolase</keyword>
<dbReference type="GO" id="GO:0003998">
    <property type="term" value="F:acylphosphatase activity"/>
    <property type="evidence" value="ECO:0007669"/>
    <property type="project" value="UniProtKB-EC"/>
</dbReference>
<accession>A0A165G6A3</accession>
<evidence type="ECO:0000256" key="5">
    <source>
        <dbReference type="RuleBase" id="RU004168"/>
    </source>
</evidence>
<evidence type="ECO:0000313" key="8">
    <source>
        <dbReference type="Proteomes" id="UP000076625"/>
    </source>
</evidence>
<evidence type="ECO:0000256" key="2">
    <source>
        <dbReference type="ARBA" id="ARBA00012150"/>
    </source>
</evidence>
<dbReference type="EC" id="3.6.1.7" evidence="2 4"/>
<dbReference type="InterPro" id="IPR020456">
    <property type="entry name" value="Acylphosphatase"/>
</dbReference>
<reference evidence="8" key="1">
    <citation type="submission" date="2016-01" db="EMBL/GenBank/DDBJ databases">
        <title>Draft genome of Chromobacterium sp. F49.</title>
        <authorList>
            <person name="Hong K.W."/>
        </authorList>
    </citation>
    <scope>NUCLEOTIDE SEQUENCE [LARGE SCALE GENOMIC DNA]</scope>
    <source>
        <strain evidence="8">CN10</strain>
    </source>
</reference>
<evidence type="ECO:0000256" key="1">
    <source>
        <dbReference type="ARBA" id="ARBA00005614"/>
    </source>
</evidence>